<proteinExistence type="predicted"/>
<dbReference type="Proteomes" id="UP000477782">
    <property type="component" value="Unassembled WGS sequence"/>
</dbReference>
<accession>A0A6M0QV62</accession>
<evidence type="ECO:0000313" key="2">
    <source>
        <dbReference type="Proteomes" id="UP000477782"/>
    </source>
</evidence>
<dbReference type="EMBL" id="JAAIVJ010000004">
    <property type="protein sequence ID" value="NEY90362.1"/>
    <property type="molecule type" value="Genomic_DNA"/>
</dbReference>
<keyword evidence="2" id="KW-1185">Reference proteome</keyword>
<sequence>MTEPQYPPSPFRITYEGSTALIWRRMDNVLIAKCNKHYLPVIVRALAEALRGYHREGQG</sequence>
<reference evidence="1 2" key="1">
    <citation type="submission" date="2020-02" db="EMBL/GenBank/DDBJ databases">
        <authorList>
            <person name="Chen W.-M."/>
        </authorList>
    </citation>
    <scope>NUCLEOTIDE SEQUENCE [LARGE SCALE GENOMIC DNA]</scope>
    <source>
        <strain evidence="1 2">KMS-5</strain>
    </source>
</reference>
<dbReference type="AlphaFoldDB" id="A0A6M0QV62"/>
<dbReference type="RefSeq" id="WP_164624760.1">
    <property type="nucleotide sequence ID" value="NZ_JAAIVJ010000004.1"/>
</dbReference>
<gene>
    <name evidence="1" type="ORF">G4Z14_08630</name>
</gene>
<evidence type="ECO:0000313" key="1">
    <source>
        <dbReference type="EMBL" id="NEY90362.1"/>
    </source>
</evidence>
<comment type="caution">
    <text evidence="1">The sequence shown here is derived from an EMBL/GenBank/DDBJ whole genome shotgun (WGS) entry which is preliminary data.</text>
</comment>
<protein>
    <submittedName>
        <fullName evidence="1">Uncharacterized protein</fullName>
    </submittedName>
</protein>
<organism evidence="1 2">
    <name type="scientific">Tabrizicola oligotrophica</name>
    <dbReference type="NCBI Taxonomy" id="2710650"/>
    <lineage>
        <taxon>Bacteria</taxon>
        <taxon>Pseudomonadati</taxon>
        <taxon>Pseudomonadota</taxon>
        <taxon>Alphaproteobacteria</taxon>
        <taxon>Rhodobacterales</taxon>
        <taxon>Paracoccaceae</taxon>
        <taxon>Tabrizicola</taxon>
    </lineage>
</organism>
<name>A0A6M0QV62_9RHOB</name>